<evidence type="ECO:0000256" key="14">
    <source>
        <dbReference type="ARBA" id="ARBA00047700"/>
    </source>
</evidence>
<dbReference type="AlphaFoldDB" id="A0A2S6I639"/>
<dbReference type="Gene3D" id="3.30.470.20">
    <property type="entry name" value="ATP-grasp fold, B domain"/>
    <property type="match status" value="1"/>
</dbReference>
<evidence type="ECO:0000313" key="17">
    <source>
        <dbReference type="EMBL" id="PPK86638.1"/>
    </source>
</evidence>
<evidence type="ECO:0000256" key="13">
    <source>
        <dbReference type="ARBA" id="ARBA00033470"/>
    </source>
</evidence>
<comment type="similarity">
    <text evidence="4">Belongs to the PEP-utilizing enzyme family.</text>
</comment>
<dbReference type="OrthoDB" id="1108665at2"/>
<dbReference type="GO" id="GO:0005524">
    <property type="term" value="F:ATP binding"/>
    <property type="evidence" value="ECO:0007669"/>
    <property type="project" value="UniProtKB-KW"/>
</dbReference>
<feature type="signal peptide" evidence="15">
    <location>
        <begin position="1"/>
        <end position="30"/>
    </location>
</feature>
<evidence type="ECO:0000256" key="9">
    <source>
        <dbReference type="ARBA" id="ARBA00022741"/>
    </source>
</evidence>
<dbReference type="Gene3D" id="3.30.1490.20">
    <property type="entry name" value="ATP-grasp fold, A domain"/>
    <property type="match status" value="1"/>
</dbReference>
<evidence type="ECO:0000256" key="8">
    <source>
        <dbReference type="ARBA" id="ARBA00022723"/>
    </source>
</evidence>
<keyword evidence="18" id="KW-1185">Reference proteome</keyword>
<keyword evidence="9" id="KW-0547">Nucleotide-binding</keyword>
<evidence type="ECO:0000256" key="10">
    <source>
        <dbReference type="ARBA" id="ARBA00022777"/>
    </source>
</evidence>
<dbReference type="InterPro" id="IPR006319">
    <property type="entry name" value="PEP_synth"/>
</dbReference>
<dbReference type="InterPro" id="IPR013815">
    <property type="entry name" value="ATP_grasp_subdomain_1"/>
</dbReference>
<evidence type="ECO:0000313" key="18">
    <source>
        <dbReference type="Proteomes" id="UP000237662"/>
    </source>
</evidence>
<evidence type="ECO:0000256" key="11">
    <source>
        <dbReference type="ARBA" id="ARBA00022840"/>
    </source>
</evidence>
<comment type="cofactor">
    <cofactor evidence="1">
        <name>Mg(2+)</name>
        <dbReference type="ChEBI" id="CHEBI:18420"/>
    </cofactor>
</comment>
<dbReference type="EMBL" id="PTJC01000006">
    <property type="protein sequence ID" value="PPK86638.1"/>
    <property type="molecule type" value="Genomic_DNA"/>
</dbReference>
<protein>
    <recommendedName>
        <fullName evidence="6">Phosphoenolpyruvate synthase</fullName>
        <ecNumber evidence="5">2.7.9.2</ecNumber>
    </recommendedName>
    <alternativeName>
        <fullName evidence="13">Pyruvate, water dikinase</fullName>
    </alternativeName>
</protein>
<dbReference type="EC" id="2.7.9.2" evidence="5"/>
<dbReference type="Pfam" id="PF01326">
    <property type="entry name" value="PPDK_N"/>
    <property type="match status" value="1"/>
</dbReference>
<organism evidence="17 18">
    <name type="scientific">Neolewinella xylanilytica</name>
    <dbReference type="NCBI Taxonomy" id="1514080"/>
    <lineage>
        <taxon>Bacteria</taxon>
        <taxon>Pseudomonadati</taxon>
        <taxon>Bacteroidota</taxon>
        <taxon>Saprospiria</taxon>
        <taxon>Saprospirales</taxon>
        <taxon>Lewinellaceae</taxon>
        <taxon>Neolewinella</taxon>
    </lineage>
</organism>
<dbReference type="InterPro" id="IPR036637">
    <property type="entry name" value="Phosphohistidine_dom_sf"/>
</dbReference>
<dbReference type="GO" id="GO:0008986">
    <property type="term" value="F:pyruvate, water dikinase activity"/>
    <property type="evidence" value="ECO:0007669"/>
    <property type="project" value="UniProtKB-EC"/>
</dbReference>
<feature type="chain" id="PRO_5015642081" description="Phosphoenolpyruvate synthase" evidence="15">
    <location>
        <begin position="31"/>
        <end position="986"/>
    </location>
</feature>
<keyword evidence="15" id="KW-0732">Signal</keyword>
<accession>A0A2S6I639</accession>
<evidence type="ECO:0000259" key="16">
    <source>
        <dbReference type="Pfam" id="PF01326"/>
    </source>
</evidence>
<dbReference type="SUPFAM" id="SSF56059">
    <property type="entry name" value="Glutathione synthetase ATP-binding domain-like"/>
    <property type="match status" value="1"/>
</dbReference>
<evidence type="ECO:0000256" key="6">
    <source>
        <dbReference type="ARBA" id="ARBA00021623"/>
    </source>
</evidence>
<gene>
    <name evidence="17" type="ORF">CLV84_3573</name>
</gene>
<dbReference type="PANTHER" id="PTHR43030:SF1">
    <property type="entry name" value="PHOSPHOENOLPYRUVATE SYNTHASE"/>
    <property type="match status" value="1"/>
</dbReference>
<name>A0A2S6I639_9BACT</name>
<keyword evidence="11" id="KW-0067">ATP-binding</keyword>
<evidence type="ECO:0000256" key="5">
    <source>
        <dbReference type="ARBA" id="ARBA00011996"/>
    </source>
</evidence>
<comment type="pathway">
    <text evidence="3">Carbohydrate biosynthesis; gluconeogenesis.</text>
</comment>
<keyword evidence="7" id="KW-0808">Transferase</keyword>
<feature type="domain" description="Pyruvate phosphate dikinase AMP/ATP-binding" evidence="16">
    <location>
        <begin position="632"/>
        <end position="958"/>
    </location>
</feature>
<reference evidence="17 18" key="1">
    <citation type="submission" date="2018-02" db="EMBL/GenBank/DDBJ databases">
        <title>Genomic Encyclopedia of Archaeal and Bacterial Type Strains, Phase II (KMG-II): from individual species to whole genera.</title>
        <authorList>
            <person name="Goeker M."/>
        </authorList>
    </citation>
    <scope>NUCLEOTIDE SEQUENCE [LARGE SCALE GENOMIC DNA]</scope>
    <source>
        <strain evidence="17 18">DSM 29526</strain>
    </source>
</reference>
<evidence type="ECO:0000256" key="12">
    <source>
        <dbReference type="ARBA" id="ARBA00022842"/>
    </source>
</evidence>
<keyword evidence="10 17" id="KW-0418">Kinase</keyword>
<keyword evidence="12" id="KW-0460">Magnesium</keyword>
<evidence type="ECO:0000256" key="1">
    <source>
        <dbReference type="ARBA" id="ARBA00001946"/>
    </source>
</evidence>
<dbReference type="PANTHER" id="PTHR43030">
    <property type="entry name" value="PHOSPHOENOLPYRUVATE SYNTHASE"/>
    <property type="match status" value="1"/>
</dbReference>
<dbReference type="Proteomes" id="UP000237662">
    <property type="component" value="Unassembled WGS sequence"/>
</dbReference>
<comment type="caution">
    <text evidence="17">The sequence shown here is derived from an EMBL/GenBank/DDBJ whole genome shotgun (WGS) entry which is preliminary data.</text>
</comment>
<keyword evidence="17" id="KW-0670">Pyruvate</keyword>
<evidence type="ECO:0000256" key="15">
    <source>
        <dbReference type="SAM" id="SignalP"/>
    </source>
</evidence>
<evidence type="ECO:0000256" key="4">
    <source>
        <dbReference type="ARBA" id="ARBA00007837"/>
    </source>
</evidence>
<evidence type="ECO:0000256" key="3">
    <source>
        <dbReference type="ARBA" id="ARBA00004742"/>
    </source>
</evidence>
<comment type="catalytic activity">
    <reaction evidence="14">
        <text>pyruvate + ATP + H2O = phosphoenolpyruvate + AMP + phosphate + 2 H(+)</text>
        <dbReference type="Rhea" id="RHEA:11364"/>
        <dbReference type="ChEBI" id="CHEBI:15361"/>
        <dbReference type="ChEBI" id="CHEBI:15377"/>
        <dbReference type="ChEBI" id="CHEBI:15378"/>
        <dbReference type="ChEBI" id="CHEBI:30616"/>
        <dbReference type="ChEBI" id="CHEBI:43474"/>
        <dbReference type="ChEBI" id="CHEBI:58702"/>
        <dbReference type="ChEBI" id="CHEBI:456215"/>
        <dbReference type="EC" id="2.7.9.2"/>
    </reaction>
</comment>
<dbReference type="RefSeq" id="WP_104421059.1">
    <property type="nucleotide sequence ID" value="NZ_PTJC01000006.1"/>
</dbReference>
<proteinExistence type="inferred from homology"/>
<keyword evidence="8" id="KW-0479">Metal-binding</keyword>
<dbReference type="SUPFAM" id="SSF52009">
    <property type="entry name" value="Phosphohistidine domain"/>
    <property type="match status" value="1"/>
</dbReference>
<evidence type="ECO:0000256" key="7">
    <source>
        <dbReference type="ARBA" id="ARBA00022679"/>
    </source>
</evidence>
<evidence type="ECO:0000256" key="2">
    <source>
        <dbReference type="ARBA" id="ARBA00002988"/>
    </source>
</evidence>
<comment type="function">
    <text evidence="2">Catalyzes the phosphorylation of pyruvate to phosphoenolpyruvate.</text>
</comment>
<dbReference type="InterPro" id="IPR002192">
    <property type="entry name" value="PPDK_AMP/ATP-bd"/>
</dbReference>
<dbReference type="GO" id="GO:0046872">
    <property type="term" value="F:metal ion binding"/>
    <property type="evidence" value="ECO:0007669"/>
    <property type="project" value="UniProtKB-KW"/>
</dbReference>
<sequence>MIATSTRPFKLLFRLTLLSCLLCFAPALGAQNEDERIAELIESYRADARGPYRGIFWFCSDGSLRAARDPCPDDADARQHADYKPEIKRLMREEDLYFGQILADTEYDAFWDAESDHSRLKQYQLNDYLVAADNGWILERARYYRGAFQVEDEEEWGRGFFRWLLDREDVLRENFYLIVQAARDIPHRGDTDLNQRIRAVSKEIADQYEPFMDLRIKIHGRPGAGDAGAVREFTADNENELRERDLYTAAETLAADIDRAYGGSGLQNIAELVRQLPTGDPLKDRLSTFVAQQEAADAVSRLTAAADLLVTIREDLVAYDRLPLDRLRLIDVVNELGDLIFRTAAEYPAETARDQMEKICYLGQAAAGTGFVELWEYDAAWSMLADPGYQYIWPRMLDDYLDNARRFVEWGTATNRATYGDVVDRYARFEPAALGFLDDQIRGSVLLPLGQAVGELGDWLARNSDSGNALMDINTQAQARGLNPGYARGTLHLIEGAPDEVEVNNRDIFVFSRPPADLKPVGGILTVSEGNPVSHVQLLARNLGIPNAVISEEQFQELLEYDGEEVFFAVSSGGTVVMKPADELSEQERELFAVKERNQERIRVPIDRLDLSTREVLNLSEVNSEDSGVRSGPKAANLGQLKELFPENVVDGLVIPFGIFREHLDQQMPGQAEGTSYWQFLNDRFAEAARMEEAGRSEREVEAYTLEQLATLRNAIDRIELSEHLLRQLDEGFRNQLGGDFGEVPVFLRSDTNMEDLAEFTGAGLNKTVFNVVDREGIIEGIKEVWASPYTERSYRWRQRYLLNPENVFPSILIIPSVDVAYSGVMITKGVSNGNDDDITVAFSRGAGGAVDGQAAESYLIDRYGSATLQAPARERMHRRLPVTGGSVMVPAAFNERILTDRNLRDLYELGQRVERIMPKADGMEDQGPFDVELGFQDDKIWLFQIRPFVENDQAQSSEYLQGITPPDREGVYIDLGSRLDVGPES</sequence>